<comment type="subcellular location">
    <subcellularLocation>
        <location evidence="2">Cytoplasm</location>
        <location evidence="2">Cytoskeleton</location>
        <location evidence="2">Cilium axoneme</location>
    </subcellularLocation>
    <subcellularLocation>
        <location evidence="3">Mitochondrion inner membrane</location>
        <topology evidence="3">Peripheral membrane protein</topology>
        <orientation evidence="3">Matrix side</orientation>
    </subcellularLocation>
</comment>
<dbReference type="GO" id="GO:0004605">
    <property type="term" value="F:phosphatidate cytidylyltransferase activity"/>
    <property type="evidence" value="ECO:0007669"/>
    <property type="project" value="UniProtKB-EC"/>
</dbReference>
<dbReference type="InterPro" id="IPR015222">
    <property type="entry name" value="Tam41"/>
</dbReference>
<evidence type="ECO:0000256" key="19">
    <source>
        <dbReference type="ARBA" id="ARBA00029893"/>
    </source>
</evidence>
<comment type="similarity">
    <text evidence="6">Belongs to the TAM41 family.</text>
</comment>
<dbReference type="GO" id="GO:0016024">
    <property type="term" value="P:CDP-diacylglycerol biosynthetic process"/>
    <property type="evidence" value="ECO:0007669"/>
    <property type="project" value="TreeGrafter"/>
</dbReference>
<keyword evidence="22" id="KW-1185">Reference proteome</keyword>
<evidence type="ECO:0000256" key="2">
    <source>
        <dbReference type="ARBA" id="ARBA00004430"/>
    </source>
</evidence>
<keyword evidence="15" id="KW-0496">Mitochondrion</keyword>
<dbReference type="PANTHER" id="PTHR13619">
    <property type="entry name" value="PHOSPHATIDATE CYTIDYLYLTRANSFERASE, MITOCHONDRIAL"/>
    <property type="match status" value="1"/>
</dbReference>
<evidence type="ECO:0000256" key="10">
    <source>
        <dbReference type="ARBA" id="ARBA00022679"/>
    </source>
</evidence>
<comment type="cofactor">
    <cofactor evidence="1">
        <name>Mg(2+)</name>
        <dbReference type="ChEBI" id="CHEBI:18420"/>
    </cofactor>
</comment>
<name>A0AAD5H0F5_9CHLO</name>
<evidence type="ECO:0000256" key="9">
    <source>
        <dbReference type="ARBA" id="ARBA00022516"/>
    </source>
</evidence>
<keyword evidence="13" id="KW-0460">Magnesium</keyword>
<accession>A0AAD5H0F5</accession>
<proteinExistence type="inferred from homology"/>
<dbReference type="GO" id="GO:0005743">
    <property type="term" value="C:mitochondrial inner membrane"/>
    <property type="evidence" value="ECO:0007669"/>
    <property type="project" value="UniProtKB-SubCell"/>
</dbReference>
<evidence type="ECO:0000256" key="13">
    <source>
        <dbReference type="ARBA" id="ARBA00022842"/>
    </source>
</evidence>
<evidence type="ECO:0000256" key="1">
    <source>
        <dbReference type="ARBA" id="ARBA00001946"/>
    </source>
</evidence>
<evidence type="ECO:0000256" key="8">
    <source>
        <dbReference type="ARBA" id="ARBA00018337"/>
    </source>
</evidence>
<evidence type="ECO:0000313" key="22">
    <source>
        <dbReference type="Proteomes" id="UP001205105"/>
    </source>
</evidence>
<keyword evidence="18" id="KW-1208">Phospholipid metabolism</keyword>
<dbReference type="SUPFAM" id="SSF52058">
    <property type="entry name" value="L domain-like"/>
    <property type="match status" value="1"/>
</dbReference>
<evidence type="ECO:0000256" key="14">
    <source>
        <dbReference type="ARBA" id="ARBA00023098"/>
    </source>
</evidence>
<dbReference type="InterPro" id="IPR032675">
    <property type="entry name" value="LRR_dom_sf"/>
</dbReference>
<evidence type="ECO:0000256" key="16">
    <source>
        <dbReference type="ARBA" id="ARBA00023136"/>
    </source>
</evidence>
<feature type="compositionally biased region" description="Low complexity" evidence="20">
    <location>
        <begin position="287"/>
        <end position="320"/>
    </location>
</feature>
<dbReference type="GO" id="GO:0005930">
    <property type="term" value="C:axoneme"/>
    <property type="evidence" value="ECO:0007669"/>
    <property type="project" value="UniProtKB-SubCell"/>
</dbReference>
<dbReference type="Pfam" id="PF09139">
    <property type="entry name" value="Tam41_Mmp37"/>
    <property type="match status" value="1"/>
</dbReference>
<reference evidence="21" key="1">
    <citation type="submission" date="2020-11" db="EMBL/GenBank/DDBJ databases">
        <title>Chlorella ohadii genome sequencing and assembly.</title>
        <authorList>
            <person name="Murik O."/>
            <person name="Treves H."/>
            <person name="Kedem I."/>
            <person name="Shotland Y."/>
            <person name="Kaplan A."/>
        </authorList>
    </citation>
    <scope>NUCLEOTIDE SEQUENCE</scope>
    <source>
        <strain evidence="21">1</strain>
    </source>
</reference>
<evidence type="ECO:0000256" key="5">
    <source>
        <dbReference type="ARBA" id="ARBA00005189"/>
    </source>
</evidence>
<comment type="pathway">
    <text evidence="4">Phospholipid metabolism; CDP-diacylglycerol biosynthesis; CDP-diacylglycerol from sn-glycerol 3-phosphate: step 3/3.</text>
</comment>
<evidence type="ECO:0000256" key="18">
    <source>
        <dbReference type="ARBA" id="ARBA00023264"/>
    </source>
</evidence>
<keyword evidence="10" id="KW-0808">Transferase</keyword>
<keyword evidence="11" id="KW-0548">Nucleotidyltransferase</keyword>
<dbReference type="AlphaFoldDB" id="A0AAD5H0F5"/>
<keyword evidence="14" id="KW-0443">Lipid metabolism</keyword>
<evidence type="ECO:0000256" key="4">
    <source>
        <dbReference type="ARBA" id="ARBA00005119"/>
    </source>
</evidence>
<keyword evidence="17" id="KW-0594">Phospholipid biosynthesis</keyword>
<evidence type="ECO:0000313" key="21">
    <source>
        <dbReference type="EMBL" id="KAI7839374.1"/>
    </source>
</evidence>
<evidence type="ECO:0000256" key="11">
    <source>
        <dbReference type="ARBA" id="ARBA00022695"/>
    </source>
</evidence>
<keyword evidence="16" id="KW-0472">Membrane</keyword>
<dbReference type="PANTHER" id="PTHR13619:SF0">
    <property type="entry name" value="PHOSPHATIDATE CYTIDYLYLTRANSFERASE, MITOCHONDRIAL"/>
    <property type="match status" value="1"/>
</dbReference>
<protein>
    <recommendedName>
        <fullName evidence="8">Phosphatidate cytidylyltransferase, mitochondrial</fullName>
        <ecNumber evidence="7">2.7.7.41</ecNumber>
    </recommendedName>
    <alternativeName>
        <fullName evidence="19">CDP-diacylglycerol synthase</fullName>
    </alternativeName>
</protein>
<organism evidence="21 22">
    <name type="scientific">Chlorella ohadii</name>
    <dbReference type="NCBI Taxonomy" id="2649997"/>
    <lineage>
        <taxon>Eukaryota</taxon>
        <taxon>Viridiplantae</taxon>
        <taxon>Chlorophyta</taxon>
        <taxon>core chlorophytes</taxon>
        <taxon>Trebouxiophyceae</taxon>
        <taxon>Chlorellales</taxon>
        <taxon>Chlorellaceae</taxon>
        <taxon>Chlorella clade</taxon>
        <taxon>Chlorella</taxon>
    </lineage>
</organism>
<evidence type="ECO:0000256" key="12">
    <source>
        <dbReference type="ARBA" id="ARBA00022792"/>
    </source>
</evidence>
<comment type="caution">
    <text evidence="21">The sequence shown here is derived from an EMBL/GenBank/DDBJ whole genome shotgun (WGS) entry which is preliminary data.</text>
</comment>
<sequence>MSAQPAAVLHSVLADFPPVQHAFAYGSGVFEQPGLYDRSPQGAPEGAAAADRPMLDFIFVVDDPEAWHAENLKRHAHHYSFLGSLGPGAMTAVAERLGAGVYFNTLVPWRPHQLIKYGVVRLSALQQDLLHWTTLYCAGRLHKPVATLVQHPGVAAAQDANLLSALRVALLLLPEHFSTLDLLHSICAISYSGDVRMGLAEDSKKVHRIVAGSEAGLRQLYAAPLATAQQGWGLLEPAAAAGGDAWVADHSPEAAERLAAALPAHLLERLAAPLGVTLPPPLPPPLAGAEVQQQAACGGPASPGQQQQQQQQAGQPALPAEQPPLPPGFQAIGRALAMQAPRRRQRLLRHAIHAITWSCPTPNTSNPDGSCDPCGTKSWWGNFEHVGCRGDTTEASDELGGDGFVSNIHITDLEIEGTLQQVAQGLCPLQHLKEFDVDGGMLTGPIPRELTTCFPEIDEIDLSYNQACCAALCCTVPAITGTIPAFLGTLTKLEELKVEHNNLTGTLPPEIGGMAGLKWLRFANNRLEGSLPLEYAQLAPHLVQLTLDNNNFKGNLYAMSESSLIATGTANNPGLCGMIPVGVRFAHYFDPAGTQLGLPCPDEVENGWQDLSEVLP</sequence>
<dbReference type="GO" id="GO:0032049">
    <property type="term" value="P:cardiolipin biosynthetic process"/>
    <property type="evidence" value="ECO:0007669"/>
    <property type="project" value="InterPro"/>
</dbReference>
<gene>
    <name evidence="21" type="ORF">COHA_006899</name>
</gene>
<dbReference type="InterPro" id="IPR001611">
    <property type="entry name" value="Leu-rich_rpt"/>
</dbReference>
<evidence type="ECO:0000256" key="7">
    <source>
        <dbReference type="ARBA" id="ARBA00012487"/>
    </source>
</evidence>
<evidence type="ECO:0000256" key="20">
    <source>
        <dbReference type="SAM" id="MobiDB-lite"/>
    </source>
</evidence>
<feature type="region of interest" description="Disordered" evidence="20">
    <location>
        <begin position="281"/>
        <end position="327"/>
    </location>
</feature>
<dbReference type="Pfam" id="PF00560">
    <property type="entry name" value="LRR_1"/>
    <property type="match status" value="1"/>
</dbReference>
<dbReference type="Gene3D" id="3.80.10.10">
    <property type="entry name" value="Ribonuclease Inhibitor"/>
    <property type="match status" value="2"/>
</dbReference>
<keyword evidence="9" id="KW-0444">Lipid biosynthesis</keyword>
<evidence type="ECO:0000256" key="15">
    <source>
        <dbReference type="ARBA" id="ARBA00023128"/>
    </source>
</evidence>
<dbReference type="EMBL" id="JADXDR010000102">
    <property type="protein sequence ID" value="KAI7839374.1"/>
    <property type="molecule type" value="Genomic_DNA"/>
</dbReference>
<dbReference type="EC" id="2.7.7.41" evidence="7"/>
<evidence type="ECO:0000256" key="17">
    <source>
        <dbReference type="ARBA" id="ARBA00023209"/>
    </source>
</evidence>
<evidence type="ECO:0000256" key="3">
    <source>
        <dbReference type="ARBA" id="ARBA00004443"/>
    </source>
</evidence>
<comment type="pathway">
    <text evidence="5">Lipid metabolism.</text>
</comment>
<keyword evidence="12" id="KW-0999">Mitochondrion inner membrane</keyword>
<evidence type="ECO:0000256" key="6">
    <source>
        <dbReference type="ARBA" id="ARBA00005458"/>
    </source>
</evidence>
<dbReference type="Proteomes" id="UP001205105">
    <property type="component" value="Unassembled WGS sequence"/>
</dbReference>